<name>A0A8I7BHY8_HORVV</name>
<evidence type="ECO:0000313" key="3">
    <source>
        <dbReference type="Proteomes" id="UP000011116"/>
    </source>
</evidence>
<feature type="signal peptide" evidence="1">
    <location>
        <begin position="1"/>
        <end position="20"/>
    </location>
</feature>
<evidence type="ECO:0008006" key="4">
    <source>
        <dbReference type="Google" id="ProtNLM"/>
    </source>
</evidence>
<keyword evidence="1" id="KW-0732">Signal</keyword>
<reference evidence="2" key="3">
    <citation type="submission" date="2022-01" db="UniProtKB">
        <authorList>
            <consortium name="EnsemblPlants"/>
        </authorList>
    </citation>
    <scope>IDENTIFICATION</scope>
    <source>
        <strain evidence="2">subsp. vulgare</strain>
    </source>
</reference>
<dbReference type="RefSeq" id="XP_044956041.1">
    <property type="nucleotide sequence ID" value="XM_045100106.1"/>
</dbReference>
<dbReference type="Gramene" id="HORVU.MOREX.r3.7HG0635550.1">
    <property type="protein sequence ID" value="HORVU.MOREX.r3.7HG0635550.1.CDS1"/>
    <property type="gene ID" value="HORVU.MOREX.r3.7HG0635550"/>
</dbReference>
<reference evidence="2" key="2">
    <citation type="submission" date="2020-10" db="EMBL/GenBank/DDBJ databases">
        <authorList>
            <person name="Scholz U."/>
            <person name="Mascher M."/>
            <person name="Fiebig A."/>
        </authorList>
    </citation>
    <scope>NUCLEOTIDE SEQUENCE [LARGE SCALE GENOMIC DNA]</scope>
    <source>
        <strain evidence="2">cv. Morex</strain>
    </source>
</reference>
<reference evidence="3" key="1">
    <citation type="journal article" date="2012" name="Nature">
        <title>A physical, genetic and functional sequence assembly of the barley genome.</title>
        <authorList>
            <consortium name="The International Barley Genome Sequencing Consortium"/>
            <person name="Mayer K.F."/>
            <person name="Waugh R."/>
            <person name="Brown J.W."/>
            <person name="Schulman A."/>
            <person name="Langridge P."/>
            <person name="Platzer M."/>
            <person name="Fincher G.B."/>
            <person name="Muehlbauer G.J."/>
            <person name="Sato K."/>
            <person name="Close T.J."/>
            <person name="Wise R.P."/>
            <person name="Stein N."/>
        </authorList>
    </citation>
    <scope>NUCLEOTIDE SEQUENCE [LARGE SCALE GENOMIC DNA]</scope>
    <source>
        <strain evidence="3">cv. Morex</strain>
    </source>
</reference>
<dbReference type="SMR" id="A0A8I7BHY8"/>
<dbReference type="Gramene" id="HORVU.MOREX.r2.7HG0528050.1">
    <property type="protein sequence ID" value="HORVU.MOREX.r2.7HG0528050.1.CDS.1"/>
    <property type="gene ID" value="HORVU.MOREX.r2.7HG0528050"/>
</dbReference>
<dbReference type="PANTHER" id="PTHR31718">
    <property type="entry name" value="PLAT DOMAIN-CONTAINING PROTEIN"/>
    <property type="match status" value="1"/>
</dbReference>
<dbReference type="GeneID" id="123407065"/>
<feature type="chain" id="PRO_5035292325" description="PLAT domain-containing protein" evidence="1">
    <location>
        <begin position="21"/>
        <end position="154"/>
    </location>
</feature>
<evidence type="ECO:0000313" key="2">
    <source>
        <dbReference type="EnsemblPlants" id="HORVU.MOREX.r3.7HG0635550.1.CDS1"/>
    </source>
</evidence>
<dbReference type="PANTHER" id="PTHR31718:SF47">
    <property type="entry name" value="OS06G0206401 PROTEIN"/>
    <property type="match status" value="1"/>
</dbReference>
<dbReference type="AlphaFoldDB" id="A0A8I7BHY8"/>
<protein>
    <recommendedName>
        <fullName evidence="4">PLAT domain-containing protein</fullName>
    </recommendedName>
</protein>
<dbReference type="SUPFAM" id="SSF49723">
    <property type="entry name" value="Lipase/lipooxygenase domain (PLAT/LH2 domain)"/>
    <property type="match status" value="1"/>
</dbReference>
<keyword evidence="3" id="KW-1185">Reference proteome</keyword>
<proteinExistence type="predicted"/>
<dbReference type="OMA" id="EIDECDD"/>
<sequence>MAMSKLALVILVATFLAGSGTPTNGDCEYQLKVKTGDWPGDGMDEAFVVFWLFRDSQGGGGPMVSHEEDAAGVKFDRGRTDKFSFTDPKCIRPCRLVLSLDTYGSSGEGEEWHCQSVDVTVSGDISYSKSFHVNQYVESGRPIEIDECDDAAAA</sequence>
<dbReference type="InterPro" id="IPR036392">
    <property type="entry name" value="PLAT/LH2_dom_sf"/>
</dbReference>
<accession>A0A8I7BHY8</accession>
<organism evidence="2 3">
    <name type="scientific">Hordeum vulgare subsp. vulgare</name>
    <name type="common">Domesticated barley</name>
    <dbReference type="NCBI Taxonomy" id="112509"/>
    <lineage>
        <taxon>Eukaryota</taxon>
        <taxon>Viridiplantae</taxon>
        <taxon>Streptophyta</taxon>
        <taxon>Embryophyta</taxon>
        <taxon>Tracheophyta</taxon>
        <taxon>Spermatophyta</taxon>
        <taxon>Magnoliopsida</taxon>
        <taxon>Liliopsida</taxon>
        <taxon>Poales</taxon>
        <taxon>Poaceae</taxon>
        <taxon>BOP clade</taxon>
        <taxon>Pooideae</taxon>
        <taxon>Triticodae</taxon>
        <taxon>Triticeae</taxon>
        <taxon>Hordeinae</taxon>
        <taxon>Hordeum</taxon>
    </lineage>
</organism>
<dbReference type="KEGG" id="hvg:123407065"/>
<dbReference type="Proteomes" id="UP000011116">
    <property type="component" value="Chromosome 7H"/>
</dbReference>
<dbReference type="Gene3D" id="2.60.60.20">
    <property type="entry name" value="PLAT/LH2 domain"/>
    <property type="match status" value="1"/>
</dbReference>
<dbReference type="EnsemblPlants" id="HORVU.MOREX.r3.7HG0635550.1">
    <property type="protein sequence ID" value="HORVU.MOREX.r3.7HG0635550.1.CDS1"/>
    <property type="gene ID" value="HORVU.MOREX.r3.7HG0635550"/>
</dbReference>
<gene>
    <name evidence="2" type="primary">LOC123407065</name>
</gene>
<evidence type="ECO:0000256" key="1">
    <source>
        <dbReference type="SAM" id="SignalP"/>
    </source>
</evidence>